<reference evidence="2" key="2">
    <citation type="submission" date="2023-02" db="EMBL/GenBank/DDBJ databases">
        <authorList>
            <consortium name="DOE Joint Genome Institute"/>
            <person name="Mondo S.J."/>
            <person name="Chang Y."/>
            <person name="Wang Y."/>
            <person name="Ahrendt S."/>
            <person name="Andreopoulos W."/>
            <person name="Barry K."/>
            <person name="Beard J."/>
            <person name="Benny G.L."/>
            <person name="Blankenship S."/>
            <person name="Bonito G."/>
            <person name="Cuomo C."/>
            <person name="Desiro A."/>
            <person name="Gervers K.A."/>
            <person name="Hundley H."/>
            <person name="Kuo A."/>
            <person name="LaButti K."/>
            <person name="Lang B.F."/>
            <person name="Lipzen A."/>
            <person name="O'Donnell K."/>
            <person name="Pangilinan J."/>
            <person name="Reynolds N."/>
            <person name="Sandor L."/>
            <person name="Smith M.W."/>
            <person name="Tsang A."/>
            <person name="Grigoriev I.V."/>
            <person name="Stajich J.E."/>
            <person name="Spatafora J.W."/>
        </authorList>
    </citation>
    <scope>NUCLEOTIDE SEQUENCE</scope>
    <source>
        <strain evidence="2">RSA 2281</strain>
    </source>
</reference>
<feature type="transmembrane region" description="Helical" evidence="1">
    <location>
        <begin position="6"/>
        <end position="28"/>
    </location>
</feature>
<dbReference type="AlphaFoldDB" id="A0AAD5K4V3"/>
<keyword evidence="1" id="KW-0812">Transmembrane</keyword>
<sequence>MLFFFYFFLCCLFLGWCCILMYIYIYIYSYAYIDIYNDHHQNDIKSIERSSFVLSFFYIFLLYIYITSSCLCTEECYHRKCLKIWFFWKEGISMAICYSFLG</sequence>
<name>A0AAD5K4V3_9FUNG</name>
<evidence type="ECO:0000313" key="2">
    <source>
        <dbReference type="EMBL" id="KAI9269198.1"/>
    </source>
</evidence>
<dbReference type="Proteomes" id="UP001209540">
    <property type="component" value="Unassembled WGS sequence"/>
</dbReference>
<organism evidence="2 3">
    <name type="scientific">Phascolomyces articulosus</name>
    <dbReference type="NCBI Taxonomy" id="60185"/>
    <lineage>
        <taxon>Eukaryota</taxon>
        <taxon>Fungi</taxon>
        <taxon>Fungi incertae sedis</taxon>
        <taxon>Mucoromycota</taxon>
        <taxon>Mucoromycotina</taxon>
        <taxon>Mucoromycetes</taxon>
        <taxon>Mucorales</taxon>
        <taxon>Lichtheimiaceae</taxon>
        <taxon>Phascolomyces</taxon>
    </lineage>
</organism>
<gene>
    <name evidence="2" type="ORF">BDA99DRAFT_345210</name>
</gene>
<evidence type="ECO:0000313" key="3">
    <source>
        <dbReference type="Proteomes" id="UP001209540"/>
    </source>
</evidence>
<dbReference type="EMBL" id="JAIXMP010000008">
    <property type="protein sequence ID" value="KAI9269198.1"/>
    <property type="molecule type" value="Genomic_DNA"/>
</dbReference>
<comment type="caution">
    <text evidence="2">The sequence shown here is derived from an EMBL/GenBank/DDBJ whole genome shotgun (WGS) entry which is preliminary data.</text>
</comment>
<accession>A0AAD5K4V3</accession>
<keyword evidence="1" id="KW-0472">Membrane</keyword>
<reference evidence="2" key="1">
    <citation type="journal article" date="2022" name="IScience">
        <title>Evolution of zygomycete secretomes and the origins of terrestrial fungal ecologies.</title>
        <authorList>
            <person name="Chang Y."/>
            <person name="Wang Y."/>
            <person name="Mondo S."/>
            <person name="Ahrendt S."/>
            <person name="Andreopoulos W."/>
            <person name="Barry K."/>
            <person name="Beard J."/>
            <person name="Benny G.L."/>
            <person name="Blankenship S."/>
            <person name="Bonito G."/>
            <person name="Cuomo C."/>
            <person name="Desiro A."/>
            <person name="Gervers K.A."/>
            <person name="Hundley H."/>
            <person name="Kuo A."/>
            <person name="LaButti K."/>
            <person name="Lang B.F."/>
            <person name="Lipzen A."/>
            <person name="O'Donnell K."/>
            <person name="Pangilinan J."/>
            <person name="Reynolds N."/>
            <person name="Sandor L."/>
            <person name="Smith M.E."/>
            <person name="Tsang A."/>
            <person name="Grigoriev I.V."/>
            <person name="Stajich J.E."/>
            <person name="Spatafora J.W."/>
        </authorList>
    </citation>
    <scope>NUCLEOTIDE SEQUENCE</scope>
    <source>
        <strain evidence="2">RSA 2281</strain>
    </source>
</reference>
<proteinExistence type="predicted"/>
<feature type="transmembrane region" description="Helical" evidence="1">
    <location>
        <begin position="49"/>
        <end position="66"/>
    </location>
</feature>
<protein>
    <submittedName>
        <fullName evidence="2">Uncharacterized protein</fullName>
    </submittedName>
</protein>
<keyword evidence="1" id="KW-1133">Transmembrane helix</keyword>
<evidence type="ECO:0000256" key="1">
    <source>
        <dbReference type="SAM" id="Phobius"/>
    </source>
</evidence>
<keyword evidence="3" id="KW-1185">Reference proteome</keyword>